<dbReference type="CDD" id="cd00229">
    <property type="entry name" value="SGNH_hydrolase"/>
    <property type="match status" value="1"/>
</dbReference>
<organism evidence="2 3">
    <name type="scientific">Candidatus Raskinella chloraquaticus</name>
    <dbReference type="NCBI Taxonomy" id="1951219"/>
    <lineage>
        <taxon>Bacteria</taxon>
        <taxon>Pseudomonadati</taxon>
        <taxon>Pseudomonadota</taxon>
        <taxon>Alphaproteobacteria</taxon>
        <taxon>Hyphomicrobiales</taxon>
        <taxon>Phreatobacteraceae</taxon>
        <taxon>Candidatus Raskinella</taxon>
    </lineage>
</organism>
<dbReference type="InterPro" id="IPR036514">
    <property type="entry name" value="SGNH_hydro_sf"/>
</dbReference>
<proteinExistence type="predicted"/>
<gene>
    <name evidence="2" type="ORF">A4S15_04810</name>
</gene>
<feature type="signal peptide" evidence="1">
    <location>
        <begin position="1"/>
        <end position="18"/>
    </location>
</feature>
<keyword evidence="1" id="KW-0732">Signal</keyword>
<dbReference type="PANTHER" id="PTHR30383">
    <property type="entry name" value="THIOESTERASE 1/PROTEASE 1/LYSOPHOSPHOLIPASE L1"/>
    <property type="match status" value="1"/>
</dbReference>
<dbReference type="EMBL" id="LWDL01000008">
    <property type="protein sequence ID" value="OQW53573.1"/>
    <property type="molecule type" value="Genomic_DNA"/>
</dbReference>
<dbReference type="PANTHER" id="PTHR30383:SF5">
    <property type="entry name" value="SGNH HYDROLASE-TYPE ESTERASE DOMAIN-CONTAINING PROTEIN"/>
    <property type="match status" value="1"/>
</dbReference>
<dbReference type="InterPro" id="IPR057572">
    <property type="entry name" value="NonGDSL"/>
</dbReference>
<dbReference type="Pfam" id="PF25182">
    <property type="entry name" value="NonGDSL"/>
    <property type="match status" value="1"/>
</dbReference>
<dbReference type="STRING" id="1827387.A4S15_04810"/>
<dbReference type="AlphaFoldDB" id="A0A1W9I1I6"/>
<dbReference type="GO" id="GO:0004622">
    <property type="term" value="F:phosphatidylcholine lysophospholipase activity"/>
    <property type="evidence" value="ECO:0007669"/>
    <property type="project" value="TreeGrafter"/>
</dbReference>
<dbReference type="Proteomes" id="UP000192872">
    <property type="component" value="Unassembled WGS sequence"/>
</dbReference>
<dbReference type="Gene3D" id="3.40.50.1110">
    <property type="entry name" value="SGNH hydrolase"/>
    <property type="match status" value="1"/>
</dbReference>
<reference evidence="2 3" key="1">
    <citation type="journal article" date="2017" name="Water Res.">
        <title>Comammox in drinking water systems.</title>
        <authorList>
            <person name="Wang Y."/>
            <person name="Ma L."/>
            <person name="Mao Y."/>
            <person name="Jiang X."/>
            <person name="Xia Y."/>
            <person name="Yu K."/>
            <person name="Li B."/>
            <person name="Zhang T."/>
        </authorList>
    </citation>
    <scope>NUCLEOTIDE SEQUENCE [LARGE SCALE GENOMIC DNA]</scope>
    <source>
        <strain evidence="2">SG_bin8</strain>
    </source>
</reference>
<name>A0A1W9I1I6_9HYPH</name>
<protein>
    <submittedName>
        <fullName evidence="2">Uncharacterized protein</fullName>
    </submittedName>
</protein>
<comment type="caution">
    <text evidence="2">The sequence shown here is derived from an EMBL/GenBank/DDBJ whole genome shotgun (WGS) entry which is preliminary data.</text>
</comment>
<dbReference type="InterPro" id="IPR051532">
    <property type="entry name" value="Ester_Hydrolysis_Enzymes"/>
</dbReference>
<feature type="chain" id="PRO_5012868385" evidence="1">
    <location>
        <begin position="19"/>
        <end position="248"/>
    </location>
</feature>
<dbReference type="SUPFAM" id="SSF52266">
    <property type="entry name" value="SGNH hydrolase"/>
    <property type="match status" value="1"/>
</dbReference>
<sequence>MILAGVAMLMAGLAPARAELPALSRACVAPQRDIATAAPLPTLGARIERREKVTILAIGSSSTSGVGASSPEHAYPAQLQSILTAQLKPVEVAIINRGLSGELATSTAARLREEIRHENPDVVVWQVGTNDALSRVSVAQFERTLSSTIGWLRRRQVDVIVVGAQYAPQAADQSHFLAIARALERVTAARHVAISRRYAAMRFIARSGKHILISDDGLHLNDTGYRCMAEHVAQALIASLERGGRGTK</sequence>
<accession>A0A1W9I1I6</accession>
<evidence type="ECO:0000313" key="3">
    <source>
        <dbReference type="Proteomes" id="UP000192872"/>
    </source>
</evidence>
<evidence type="ECO:0000313" key="2">
    <source>
        <dbReference type="EMBL" id="OQW53573.1"/>
    </source>
</evidence>
<evidence type="ECO:0000256" key="1">
    <source>
        <dbReference type="SAM" id="SignalP"/>
    </source>
</evidence>